<name>A0A7X2NQ84_9FIRM</name>
<reference evidence="2 3" key="1">
    <citation type="submission" date="2019-08" db="EMBL/GenBank/DDBJ databases">
        <title>In-depth cultivation of the pig gut microbiome towards novel bacterial diversity and tailored functional studies.</title>
        <authorList>
            <person name="Wylensek D."/>
            <person name="Hitch T.C.A."/>
            <person name="Clavel T."/>
        </authorList>
    </citation>
    <scope>NUCLEOTIDE SEQUENCE [LARGE SCALE GENOMIC DNA]</scope>
    <source>
        <strain evidence="2 3">Oil+RF-744-GAM-WT-6</strain>
    </source>
</reference>
<dbReference type="RefSeq" id="WP_154502688.1">
    <property type="nucleotide sequence ID" value="NZ_VUMN01000002.1"/>
</dbReference>
<dbReference type="SUPFAM" id="SSF55008">
    <property type="entry name" value="HMA, heavy metal-associated domain"/>
    <property type="match status" value="1"/>
</dbReference>
<dbReference type="Proteomes" id="UP000461880">
    <property type="component" value="Unassembled WGS sequence"/>
</dbReference>
<dbReference type="Gene3D" id="3.30.70.100">
    <property type="match status" value="1"/>
</dbReference>
<dbReference type="EMBL" id="VUMN01000002">
    <property type="protein sequence ID" value="MSS57581.1"/>
    <property type="molecule type" value="Genomic_DNA"/>
</dbReference>
<dbReference type="PROSITE" id="PS50846">
    <property type="entry name" value="HMA_2"/>
    <property type="match status" value="1"/>
</dbReference>
<dbReference type="AlphaFoldDB" id="A0A7X2NQ84"/>
<accession>A0A7X2NQ84</accession>
<keyword evidence="3" id="KW-1185">Reference proteome</keyword>
<organism evidence="2 3">
    <name type="scientific">Stecheria intestinalis</name>
    <dbReference type="NCBI Taxonomy" id="2606630"/>
    <lineage>
        <taxon>Bacteria</taxon>
        <taxon>Bacillati</taxon>
        <taxon>Bacillota</taxon>
        <taxon>Erysipelotrichia</taxon>
        <taxon>Erysipelotrichales</taxon>
        <taxon>Erysipelotrichaceae</taxon>
        <taxon>Stecheria</taxon>
    </lineage>
</organism>
<evidence type="ECO:0000259" key="1">
    <source>
        <dbReference type="PROSITE" id="PS50846"/>
    </source>
</evidence>
<evidence type="ECO:0000313" key="3">
    <source>
        <dbReference type="Proteomes" id="UP000461880"/>
    </source>
</evidence>
<dbReference type="GO" id="GO:0046872">
    <property type="term" value="F:metal ion binding"/>
    <property type="evidence" value="ECO:0007669"/>
    <property type="project" value="InterPro"/>
</dbReference>
<proteinExistence type="predicted"/>
<dbReference type="InterPro" id="IPR036163">
    <property type="entry name" value="HMA_dom_sf"/>
</dbReference>
<comment type="caution">
    <text evidence="2">The sequence shown here is derived from an EMBL/GenBank/DDBJ whole genome shotgun (WGS) entry which is preliminary data.</text>
</comment>
<evidence type="ECO:0000313" key="2">
    <source>
        <dbReference type="EMBL" id="MSS57581.1"/>
    </source>
</evidence>
<sequence length="124" mass="13600">MNAADWIILLVIIAAVIAAVRSVKKRGSCSCGCGSSDSPAPVRVHDRNPNHYSHEALIRIEGMHCSNCAVKVDNALNQIEGVWSRTSLGEKQADVLMKEPLEENLLKQKIREAGYIVSSITWKS</sequence>
<feature type="domain" description="HMA" evidence="1">
    <location>
        <begin position="54"/>
        <end position="118"/>
    </location>
</feature>
<gene>
    <name evidence="2" type="ORF">FYJ51_01480</name>
</gene>
<dbReference type="InterPro" id="IPR006121">
    <property type="entry name" value="HMA_dom"/>
</dbReference>
<dbReference type="Pfam" id="PF00403">
    <property type="entry name" value="HMA"/>
    <property type="match status" value="1"/>
</dbReference>
<protein>
    <submittedName>
        <fullName evidence="2">Heavy-metal-associated domain-containing protein</fullName>
    </submittedName>
</protein>
<dbReference type="CDD" id="cd00371">
    <property type="entry name" value="HMA"/>
    <property type="match status" value="1"/>
</dbReference>